<accession>A0AA38SL27</accession>
<evidence type="ECO:0000313" key="14">
    <source>
        <dbReference type="Proteomes" id="UP001172457"/>
    </source>
</evidence>
<dbReference type="Pfam" id="PF14372">
    <property type="entry name" value="hAT-like_RNase-H"/>
    <property type="match status" value="1"/>
</dbReference>
<comment type="caution">
    <text evidence="13">The sequence shown here is derived from an EMBL/GenBank/DDBJ whole genome shotgun (WGS) entry which is preliminary data.</text>
</comment>
<comment type="subunit">
    <text evidence="2">Homodimer.</text>
</comment>
<dbReference type="InterPro" id="IPR008906">
    <property type="entry name" value="HATC_C_dom"/>
</dbReference>
<evidence type="ECO:0000256" key="5">
    <source>
        <dbReference type="ARBA" id="ARBA00022833"/>
    </source>
</evidence>
<evidence type="ECO:0000256" key="11">
    <source>
        <dbReference type="SAM" id="MobiDB-lite"/>
    </source>
</evidence>
<dbReference type="InterPro" id="IPR003656">
    <property type="entry name" value="Znf_BED"/>
</dbReference>
<evidence type="ECO:0000259" key="12">
    <source>
        <dbReference type="PROSITE" id="PS50808"/>
    </source>
</evidence>
<evidence type="ECO:0000256" key="6">
    <source>
        <dbReference type="ARBA" id="ARBA00023015"/>
    </source>
</evidence>
<dbReference type="InterPro" id="IPR052035">
    <property type="entry name" value="ZnF_BED_domain_contain"/>
</dbReference>
<evidence type="ECO:0000313" key="13">
    <source>
        <dbReference type="EMBL" id="KAJ9544710.1"/>
    </source>
</evidence>
<dbReference type="Pfam" id="PF02892">
    <property type="entry name" value="zf-BED"/>
    <property type="match status" value="1"/>
</dbReference>
<organism evidence="13 14">
    <name type="scientific">Centaurea solstitialis</name>
    <name type="common">yellow star-thistle</name>
    <dbReference type="NCBI Taxonomy" id="347529"/>
    <lineage>
        <taxon>Eukaryota</taxon>
        <taxon>Viridiplantae</taxon>
        <taxon>Streptophyta</taxon>
        <taxon>Embryophyta</taxon>
        <taxon>Tracheophyta</taxon>
        <taxon>Spermatophyta</taxon>
        <taxon>Magnoliopsida</taxon>
        <taxon>eudicotyledons</taxon>
        <taxon>Gunneridae</taxon>
        <taxon>Pentapetalae</taxon>
        <taxon>asterids</taxon>
        <taxon>campanulids</taxon>
        <taxon>Asterales</taxon>
        <taxon>Asteraceae</taxon>
        <taxon>Carduoideae</taxon>
        <taxon>Cardueae</taxon>
        <taxon>Centaureinae</taxon>
        <taxon>Centaurea</taxon>
    </lineage>
</organism>
<gene>
    <name evidence="13" type="ORF">OSB04_024417</name>
</gene>
<keyword evidence="8" id="KW-0804">Transcription</keyword>
<keyword evidence="7" id="KW-0238">DNA-binding</keyword>
<dbReference type="PROSITE" id="PS50808">
    <property type="entry name" value="ZF_BED"/>
    <property type="match status" value="1"/>
</dbReference>
<dbReference type="PANTHER" id="PTHR46481">
    <property type="entry name" value="ZINC FINGER BED DOMAIN-CONTAINING PROTEIN 4"/>
    <property type="match status" value="1"/>
</dbReference>
<evidence type="ECO:0000256" key="7">
    <source>
        <dbReference type="ARBA" id="ARBA00023125"/>
    </source>
</evidence>
<keyword evidence="9" id="KW-0539">Nucleus</keyword>
<dbReference type="PANTHER" id="PTHR46481:SF8">
    <property type="entry name" value="ZINC FINGER BED DOMAIN-CONTAINING PROTEIN RICESLEEPER 1-LIKE"/>
    <property type="match status" value="1"/>
</dbReference>
<keyword evidence="5" id="KW-0862">Zinc</keyword>
<dbReference type="SUPFAM" id="SSF53098">
    <property type="entry name" value="Ribonuclease H-like"/>
    <property type="match status" value="1"/>
</dbReference>
<keyword evidence="14" id="KW-1185">Reference proteome</keyword>
<name>A0AA38SL27_9ASTR</name>
<evidence type="ECO:0000256" key="2">
    <source>
        <dbReference type="ARBA" id="ARBA00011738"/>
    </source>
</evidence>
<dbReference type="GO" id="GO:0008270">
    <property type="term" value="F:zinc ion binding"/>
    <property type="evidence" value="ECO:0007669"/>
    <property type="project" value="UniProtKB-KW"/>
</dbReference>
<keyword evidence="3" id="KW-0479">Metal-binding</keyword>
<feature type="compositionally biased region" description="Basic residues" evidence="11">
    <location>
        <begin position="30"/>
        <end position="48"/>
    </location>
</feature>
<proteinExistence type="predicted"/>
<dbReference type="AlphaFoldDB" id="A0AA38SL27"/>
<keyword evidence="6" id="KW-0805">Transcription regulation</keyword>
<evidence type="ECO:0000256" key="10">
    <source>
        <dbReference type="PROSITE-ProRule" id="PRU00027"/>
    </source>
</evidence>
<evidence type="ECO:0000256" key="8">
    <source>
        <dbReference type="ARBA" id="ARBA00023163"/>
    </source>
</evidence>
<dbReference type="EMBL" id="JARYMX010000006">
    <property type="protein sequence ID" value="KAJ9544710.1"/>
    <property type="molecule type" value="Genomic_DNA"/>
</dbReference>
<evidence type="ECO:0000256" key="4">
    <source>
        <dbReference type="ARBA" id="ARBA00022771"/>
    </source>
</evidence>
<dbReference type="Pfam" id="PF05699">
    <property type="entry name" value="Dimer_Tnp_hAT"/>
    <property type="match status" value="1"/>
</dbReference>
<dbReference type="GO" id="GO:0005634">
    <property type="term" value="C:nucleus"/>
    <property type="evidence" value="ECO:0007669"/>
    <property type="project" value="UniProtKB-SubCell"/>
</dbReference>
<dbReference type="SUPFAM" id="SSF140996">
    <property type="entry name" value="Hermes dimerisation domain"/>
    <property type="match status" value="1"/>
</dbReference>
<dbReference type="GO" id="GO:0046983">
    <property type="term" value="F:protein dimerization activity"/>
    <property type="evidence" value="ECO:0007669"/>
    <property type="project" value="InterPro"/>
</dbReference>
<dbReference type="InterPro" id="IPR012337">
    <property type="entry name" value="RNaseH-like_sf"/>
</dbReference>
<dbReference type="InterPro" id="IPR025525">
    <property type="entry name" value="hAT-like_transposase_RNase-H"/>
</dbReference>
<feature type="region of interest" description="Disordered" evidence="11">
    <location>
        <begin position="21"/>
        <end position="72"/>
    </location>
</feature>
<evidence type="ECO:0000256" key="9">
    <source>
        <dbReference type="ARBA" id="ARBA00023242"/>
    </source>
</evidence>
<sequence length="758" mass="86610">MENIDAINVESSNSDCELVVENDVATSAPGKRKKQQNSKPSKKKKVGKPPRAPAPTPSVSEPPSQVGRKKRSPWWDHYQASGIEDVAECIYCHKHIGCASVNGTGPLRNHINTCKQYPANIDKKQKLLDLESKTRVSDDGSVESVSIPKLWEFNQDVIRKALAKMLIIDELPFSFVEREGVRGFCKTINPHFLIPSRSIATRDCYKLFIEGRKKLLHIFQNMSSRVRLTTDTWTSGQNLSYMCLTAHFIVDDWHLHKRIINFCPIAGHSGVLIGRAVEKCLVEWGIRNVLTVTVDNSSSNDLAIKHLKMIFNHWESGVLEGSFLHMRCAAHILNLVVRDGLFEVIHSVKKIRAFVRYVRSSPARLNSFKSSIQEEKIESKSLVCMDVETRWNSTFLMLDSAVKFKKAFSQTLLKDSTCKKELQKNEGGLVNDTDWVNVSSLLPLLKIFYYATLRLSGSRYVNSNDYMHEIFGIGSVISEFTRHPDQSICSMASKMQTKYKKYWGSAKNLNQFLFVALVLDPRRKWQYIEWIVRENFDELTSGSFLDNLMKNMRSLIDLYNASIPKKGIDEEVASSSKSSSFANDSDLWGNEVEMDIEKLMTQKFEMSMGSAKSNERKTELDKYLGEDREPKDPKFDILNWWRVQQCRYPVLAKMAKDILAIPVSTFALESAFSTGGRVLDTFRTSLTPRMVEALVCTQDWLRASRRMPIILEDTFRELEILEEESLKDLTIEQPIITIDEIIDEGEEAPRRDDFGWSD</sequence>
<dbReference type="SMART" id="SM00614">
    <property type="entry name" value="ZnF_BED"/>
    <property type="match status" value="1"/>
</dbReference>
<feature type="domain" description="BED-type" evidence="12">
    <location>
        <begin position="69"/>
        <end position="121"/>
    </location>
</feature>
<keyword evidence="4 10" id="KW-0863">Zinc-finger</keyword>
<protein>
    <recommendedName>
        <fullName evidence="12">BED-type domain-containing protein</fullName>
    </recommendedName>
</protein>
<evidence type="ECO:0000256" key="3">
    <source>
        <dbReference type="ARBA" id="ARBA00022723"/>
    </source>
</evidence>
<dbReference type="GO" id="GO:0003677">
    <property type="term" value="F:DNA binding"/>
    <property type="evidence" value="ECO:0007669"/>
    <property type="project" value="UniProtKB-KW"/>
</dbReference>
<reference evidence="13" key="1">
    <citation type="submission" date="2023-03" db="EMBL/GenBank/DDBJ databases">
        <title>Chromosome-scale reference genome and RAD-based genetic map of yellow starthistle (Centaurea solstitialis) reveal putative structural variation and QTLs associated with invader traits.</title>
        <authorList>
            <person name="Reatini B."/>
            <person name="Cang F.A."/>
            <person name="Jiang Q."/>
            <person name="Mckibben M.T.W."/>
            <person name="Barker M.S."/>
            <person name="Rieseberg L.H."/>
            <person name="Dlugosch K.M."/>
        </authorList>
    </citation>
    <scope>NUCLEOTIDE SEQUENCE</scope>
    <source>
        <strain evidence="13">CAN-66</strain>
        <tissue evidence="13">Leaf</tissue>
    </source>
</reference>
<evidence type="ECO:0000256" key="1">
    <source>
        <dbReference type="ARBA" id="ARBA00004123"/>
    </source>
</evidence>
<comment type="subcellular location">
    <subcellularLocation>
        <location evidence="1">Nucleus</location>
    </subcellularLocation>
</comment>
<dbReference type="Proteomes" id="UP001172457">
    <property type="component" value="Chromosome 6"/>
</dbReference>